<protein>
    <recommendedName>
        <fullName evidence="2">AT3G52170-like helix-turn-helix domain-containing protein</fullName>
    </recommendedName>
</protein>
<evidence type="ECO:0000313" key="3">
    <source>
        <dbReference type="EMBL" id="OWM70263.1"/>
    </source>
</evidence>
<feature type="domain" description="AT3G52170-like helix-turn-helix" evidence="2">
    <location>
        <begin position="35"/>
        <end position="83"/>
    </location>
</feature>
<dbReference type="EMBL" id="MTKT01004810">
    <property type="protein sequence ID" value="OWM70263.1"/>
    <property type="molecule type" value="Genomic_DNA"/>
</dbReference>
<evidence type="ECO:0000313" key="4">
    <source>
        <dbReference type="EMBL" id="PKI68578.1"/>
    </source>
</evidence>
<evidence type="ECO:0000313" key="6">
    <source>
        <dbReference type="Proteomes" id="UP000233551"/>
    </source>
</evidence>
<keyword evidence="6" id="KW-1185">Reference proteome</keyword>
<dbReference type="InterPro" id="IPR058941">
    <property type="entry name" value="HTH_AT3G52170-like"/>
</dbReference>
<feature type="region of interest" description="Disordered" evidence="1">
    <location>
        <begin position="280"/>
        <end position="401"/>
    </location>
</feature>
<dbReference type="InterPro" id="IPR058942">
    <property type="entry name" value="AT3G52170-like"/>
</dbReference>
<dbReference type="STRING" id="22663.A0A218WCK6"/>
<reference evidence="3" key="2">
    <citation type="submission" date="2017-06" db="EMBL/GenBank/DDBJ databases">
        <title>The pomegranate genome and the genomics of punicalagin biosynthesis.</title>
        <authorList>
            <person name="Xu C."/>
        </authorList>
    </citation>
    <scope>NUCLEOTIDE SEQUENCE [LARGE SCALE GENOMIC DNA]</scope>
    <source>
        <tissue evidence="3">Fresh leaf</tissue>
    </source>
</reference>
<evidence type="ECO:0000313" key="5">
    <source>
        <dbReference type="Proteomes" id="UP000197138"/>
    </source>
</evidence>
<dbReference type="Proteomes" id="UP000197138">
    <property type="component" value="Unassembled WGS sequence"/>
</dbReference>
<reference evidence="5" key="1">
    <citation type="journal article" date="2017" name="Plant J.">
        <title>The pomegranate (Punica granatum L.) genome and the genomics of punicalagin biosynthesis.</title>
        <authorList>
            <person name="Qin G."/>
            <person name="Xu C."/>
            <person name="Ming R."/>
            <person name="Tang H."/>
            <person name="Guyot R."/>
            <person name="Kramer E.M."/>
            <person name="Hu Y."/>
            <person name="Yi X."/>
            <person name="Qi Y."/>
            <person name="Xu X."/>
            <person name="Gao Z."/>
            <person name="Pan H."/>
            <person name="Jian J."/>
            <person name="Tian Y."/>
            <person name="Yue Z."/>
            <person name="Xu Y."/>
        </authorList>
    </citation>
    <scope>NUCLEOTIDE SEQUENCE [LARGE SCALE GENOMIC DNA]</scope>
    <source>
        <strain evidence="5">cv. Dabenzi</strain>
    </source>
</reference>
<dbReference type="EMBL" id="PGOL01000548">
    <property type="protein sequence ID" value="PKI68578.1"/>
    <property type="molecule type" value="Genomic_DNA"/>
</dbReference>
<dbReference type="PANTHER" id="PTHR34568:SF1">
    <property type="entry name" value="DNA BINDING PROTEIN"/>
    <property type="match status" value="1"/>
</dbReference>
<feature type="region of interest" description="Disordered" evidence="1">
    <location>
        <begin position="19"/>
        <end position="38"/>
    </location>
</feature>
<accession>A0A218WCK6</accession>
<evidence type="ECO:0000259" key="2">
    <source>
        <dbReference type="Pfam" id="PF25896"/>
    </source>
</evidence>
<proteinExistence type="predicted"/>
<reference evidence="4 6" key="3">
    <citation type="submission" date="2017-11" db="EMBL/GenBank/DDBJ databases">
        <title>De-novo sequencing of pomegranate (Punica granatum L.) genome.</title>
        <authorList>
            <person name="Akparov Z."/>
            <person name="Amiraslanov A."/>
            <person name="Hajiyeva S."/>
            <person name="Abbasov M."/>
            <person name="Kaur K."/>
            <person name="Hamwieh A."/>
            <person name="Solovyev V."/>
            <person name="Salamov A."/>
            <person name="Braich B."/>
            <person name="Kosarev P."/>
            <person name="Mahmoud A."/>
            <person name="Hajiyev E."/>
            <person name="Babayeva S."/>
            <person name="Izzatullayeva V."/>
            <person name="Mammadov A."/>
            <person name="Mammadov A."/>
            <person name="Sharifova S."/>
            <person name="Ojaghi J."/>
            <person name="Eynullazada K."/>
            <person name="Bayramov B."/>
            <person name="Abdulazimova A."/>
            <person name="Shahmuradov I."/>
        </authorList>
    </citation>
    <scope>NUCLEOTIDE SEQUENCE [LARGE SCALE GENOMIC DNA]</scope>
    <source>
        <strain evidence="4">AG2017</strain>
        <strain evidence="6">cv. AG2017</strain>
        <tissue evidence="4">Leaf</tissue>
    </source>
</reference>
<dbReference type="Pfam" id="PF25896">
    <property type="entry name" value="HTH_AT3G52170"/>
    <property type="match status" value="1"/>
</dbReference>
<name>A0A218WCK6_PUNGR</name>
<feature type="compositionally biased region" description="Polar residues" evidence="1">
    <location>
        <begin position="297"/>
        <end position="309"/>
    </location>
</feature>
<organism evidence="3 5">
    <name type="scientific">Punica granatum</name>
    <name type="common">Pomegranate</name>
    <dbReference type="NCBI Taxonomy" id="22663"/>
    <lineage>
        <taxon>Eukaryota</taxon>
        <taxon>Viridiplantae</taxon>
        <taxon>Streptophyta</taxon>
        <taxon>Embryophyta</taxon>
        <taxon>Tracheophyta</taxon>
        <taxon>Spermatophyta</taxon>
        <taxon>Magnoliopsida</taxon>
        <taxon>eudicotyledons</taxon>
        <taxon>Gunneridae</taxon>
        <taxon>Pentapetalae</taxon>
        <taxon>rosids</taxon>
        <taxon>malvids</taxon>
        <taxon>Myrtales</taxon>
        <taxon>Lythraceae</taxon>
        <taxon>Punica</taxon>
    </lineage>
</organism>
<gene>
    <name evidence="3" type="ORF">CDL15_Pgr026113</name>
    <name evidence="4" type="ORF">CRG98_011064</name>
</gene>
<feature type="region of interest" description="Disordered" evidence="1">
    <location>
        <begin position="240"/>
        <end position="260"/>
    </location>
</feature>
<comment type="caution">
    <text evidence="3">The sequence shown here is derived from an EMBL/GenBank/DDBJ whole genome shotgun (WGS) entry which is preliminary data.</text>
</comment>
<feature type="compositionally biased region" description="Basic and acidic residues" evidence="1">
    <location>
        <begin position="310"/>
        <end position="326"/>
    </location>
</feature>
<evidence type="ECO:0000256" key="1">
    <source>
        <dbReference type="SAM" id="MobiDB-lite"/>
    </source>
</evidence>
<sequence length="438" mass="47596">MHTLKGGWVGQTFALAKCNESSSDSGGKKSRIRRSKEERKAMVQSFINKYQNKNNGNFPSLNLTHKEVGGSFYTVREIVREIIQENRVLGPAKFSPQQKTSDDQFSQEYPLGSIAAELQVPLSMIPNEAQPDLVSFLNDGDSDEWVGLSDEKFSADKELQITNGSLVDSENDKPVVTAEAGVLVDESVISTSKVIDLTNVEVETFPSKSITEGANITRETTGKITANSAETLDERQDIDLHSRSASDSSRLCGVSSPEKSVLEDDKVDLNHARSLVAVESNKNEDSKVVGKLAGPSVESSDSSSITQEGITHDAENGKSLIDKESPCDASTPKGSKDIKEDAAEQSINQPNGVPVKSLNGAIQKKEAVNPSQETEIKTKPDASSNGSLPREKSPTPTLDRINLESWEVSSRSTSRKETNPLLAIFKAFVASFVKFWSE</sequence>
<dbReference type="PANTHER" id="PTHR34568">
    <property type="entry name" value="RRM DOMAIN-CONTAINING PROTEIN"/>
    <property type="match status" value="1"/>
</dbReference>
<dbReference type="AlphaFoldDB" id="A0A218WCK6"/>
<dbReference type="Proteomes" id="UP000233551">
    <property type="component" value="Unassembled WGS sequence"/>
</dbReference>